<protein>
    <submittedName>
        <fullName evidence="4">p26</fullName>
    </submittedName>
</protein>
<sequence>MSTRINQVEQDSTRLCVSRVKSISYTVNHVVKRVCVLSEKNTAVRVHVFGQHDTSANFENIKYHYPGVASDIKFAKLRRNTFVNIMLFNSEKRPYLRRMRLQDQLYYSHHHYAKYYVYGQVPAVMQKTDVSKFMGQLYVSAPIFDDSGKLISVVTDYYINDKNECVVPVSGDAGGTQGMLCIDGFVYVTDPEDTISYHNIQIVPRIDVYVSFDKKNVYINLMYNGVTISKLRIRTQFAANVLIL</sequence>
<evidence type="ECO:0000256" key="1">
    <source>
        <dbReference type="ARBA" id="ARBA00022722"/>
    </source>
</evidence>
<dbReference type="GO" id="GO:0004518">
    <property type="term" value="F:nuclease activity"/>
    <property type="evidence" value="ECO:0007669"/>
    <property type="project" value="UniProtKB-KW"/>
</dbReference>
<dbReference type="InterPro" id="IPR006853">
    <property type="entry name" value="Poxin_vir"/>
</dbReference>
<dbReference type="GeneID" id="3974376"/>
<keyword evidence="2" id="KW-0378">Hydrolase</keyword>
<name>Q287H8_NPVAS</name>
<dbReference type="RefSeq" id="YP_529764.1">
    <property type="nucleotide sequence ID" value="NC_007921.1"/>
</dbReference>
<accession>Q287H8</accession>
<dbReference type="OrthoDB" id="17275at10239"/>
<dbReference type="KEGG" id="vg:3974376"/>
<comment type="catalytic activity">
    <reaction evidence="3">
        <text>2',3'-cGAMP + H2O = Gp(2'-5')Ap(3') + H(+)</text>
        <dbReference type="Rhea" id="RHEA:59472"/>
        <dbReference type="ChEBI" id="CHEBI:15377"/>
        <dbReference type="ChEBI" id="CHEBI:15378"/>
        <dbReference type="ChEBI" id="CHEBI:143093"/>
        <dbReference type="ChEBI" id="CHEBI:143098"/>
    </reaction>
    <physiologicalReaction direction="left-to-right" evidence="3">
        <dbReference type="Rhea" id="RHEA:59473"/>
    </physiologicalReaction>
</comment>
<reference evidence="4 5" key="2">
    <citation type="journal article" date="2006" name="J. Gen. Virol.">
        <title>Genome sequence of an enhancin gene-rich nucleopolyhedrovirus (NPV) from Agrotis segetum: collinearity with Spodoptera exigua multiple NPV.</title>
        <authorList>
            <person name="Jakubowska A.K."/>
            <person name="Peters S.A."/>
            <person name="Ziemnicka J."/>
            <person name="Vlak J.M."/>
            <person name="van Oers M.M."/>
        </authorList>
    </citation>
    <scope>NUCLEOTIDE SEQUENCE [LARGE SCALE GENOMIC DNA]</scope>
</reference>
<evidence type="ECO:0000256" key="2">
    <source>
        <dbReference type="ARBA" id="ARBA00022801"/>
    </source>
</evidence>
<organismHost>
    <name type="scientific">Lepidoptera</name>
    <name type="common">moths &amp; butterflies</name>
    <dbReference type="NCBI Taxonomy" id="7088"/>
</organismHost>
<evidence type="ECO:0000256" key="3">
    <source>
        <dbReference type="ARBA" id="ARBA00023932"/>
    </source>
</evidence>
<evidence type="ECO:0000313" key="4">
    <source>
        <dbReference type="EMBL" id="AAZ38260.1"/>
    </source>
</evidence>
<dbReference type="Proteomes" id="UP000204644">
    <property type="component" value="Segment"/>
</dbReference>
<dbReference type="Pfam" id="PF04766">
    <property type="entry name" value="Baculo_p26"/>
    <property type="match status" value="1"/>
</dbReference>
<evidence type="ECO:0000313" key="5">
    <source>
        <dbReference type="Proteomes" id="UP000204644"/>
    </source>
</evidence>
<keyword evidence="5" id="KW-1185">Reference proteome</keyword>
<dbReference type="GO" id="GO:0016787">
    <property type="term" value="F:hydrolase activity"/>
    <property type="evidence" value="ECO:0007669"/>
    <property type="project" value="UniProtKB-KW"/>
</dbReference>
<keyword evidence="1" id="KW-0540">Nuclease</keyword>
<reference evidence="5" key="1">
    <citation type="journal article" date="2005" name="J. Invertebr. Pathol.">
        <title>Molecular characterization of Agrotis segetum nucleopolyhedrovirus from Poland.</title>
        <authorList>
            <person name="Jakubowska A."/>
            <person name="van Oers M.M."/>
            <person name="Ziemnicka J."/>
            <person name="Lipa J.J."/>
            <person name="Vlak J.M."/>
        </authorList>
    </citation>
    <scope>NUCLEOTIDE SEQUENCE [LARGE SCALE GENOMIC DNA]</scope>
</reference>
<dbReference type="EMBL" id="DQ123841">
    <property type="protein sequence ID" value="AAZ38260.1"/>
    <property type="molecule type" value="Genomic_DNA"/>
</dbReference>
<proteinExistence type="predicted"/>
<organism evidence="4 5">
    <name type="scientific">Agrotis segetum nuclear polyhedrosis virus</name>
    <name type="common">AsNPV</name>
    <dbReference type="NCBI Taxonomy" id="1962501"/>
    <lineage>
        <taxon>Viruses</taxon>
        <taxon>Viruses incertae sedis</taxon>
        <taxon>Naldaviricetes</taxon>
        <taxon>Lefavirales</taxon>
        <taxon>Baculoviridae</taxon>
        <taxon>Alphabaculovirus</taxon>
        <taxon>Alphabaculovirus agsegetum</taxon>
    </lineage>
</organism>